<evidence type="ECO:0000256" key="8">
    <source>
        <dbReference type="SAM" id="Phobius"/>
    </source>
</evidence>
<evidence type="ECO:0000313" key="9">
    <source>
        <dbReference type="EMBL" id="SIO28334.1"/>
    </source>
</evidence>
<dbReference type="Proteomes" id="UP000184694">
    <property type="component" value="Unassembled WGS sequence"/>
</dbReference>
<dbReference type="PANTHER" id="PTHR34040">
    <property type="entry name" value="FLAGELLAR BIOSYNTHETIC PROTEIN FLIQ"/>
    <property type="match status" value="1"/>
</dbReference>
<dbReference type="Pfam" id="PF01313">
    <property type="entry name" value="Bac_export_3"/>
    <property type="match status" value="1"/>
</dbReference>
<evidence type="ECO:0000256" key="6">
    <source>
        <dbReference type="ARBA" id="ARBA00023026"/>
    </source>
</evidence>
<keyword evidence="5 8" id="KW-1133">Transmembrane helix</keyword>
<dbReference type="EMBL" id="FSRG01000006">
    <property type="protein sequence ID" value="SIO28334.1"/>
    <property type="molecule type" value="Genomic_DNA"/>
</dbReference>
<dbReference type="GO" id="GO:0009306">
    <property type="term" value="P:protein secretion"/>
    <property type="evidence" value="ECO:0007669"/>
    <property type="project" value="InterPro"/>
</dbReference>
<reference evidence="10" key="1">
    <citation type="submission" date="2016-11" db="EMBL/GenBank/DDBJ databases">
        <authorList>
            <person name="Varghese N."/>
            <person name="Submissions S."/>
        </authorList>
    </citation>
    <scope>NUCLEOTIDE SEQUENCE [LARGE SCALE GENOMIC DNA]</scope>
    <source>
        <strain evidence="10">DSM 17456</strain>
    </source>
</reference>
<keyword evidence="6" id="KW-0843">Virulence</keyword>
<comment type="subcellular location">
    <subcellularLocation>
        <location evidence="1">Cell membrane</location>
        <topology evidence="1">Multi-pass membrane protein</topology>
    </subcellularLocation>
</comment>
<evidence type="ECO:0000256" key="3">
    <source>
        <dbReference type="ARBA" id="ARBA00022475"/>
    </source>
</evidence>
<dbReference type="STRING" id="1121457.SAMN02745161_2518"/>
<dbReference type="PIRSF" id="PIRSF004669">
    <property type="entry name" value="FliQ"/>
    <property type="match status" value="1"/>
</dbReference>
<dbReference type="PRINTS" id="PR00952">
    <property type="entry name" value="TYPE3IMQPROT"/>
</dbReference>
<keyword evidence="7 8" id="KW-0472">Membrane</keyword>
<keyword evidence="10" id="KW-1185">Reference proteome</keyword>
<evidence type="ECO:0000256" key="1">
    <source>
        <dbReference type="ARBA" id="ARBA00004651"/>
    </source>
</evidence>
<feature type="transmembrane region" description="Helical" evidence="8">
    <location>
        <begin position="20"/>
        <end position="41"/>
    </location>
</feature>
<comment type="similarity">
    <text evidence="2">Belongs to the FliQ/MopD/SpaQ family.</text>
</comment>
<dbReference type="InterPro" id="IPR006306">
    <property type="entry name" value="T3SS_HrpO"/>
</dbReference>
<organism evidence="9 10">
    <name type="scientific">Halodesulfovibrio marinisediminis DSM 17456</name>
    <dbReference type="NCBI Taxonomy" id="1121457"/>
    <lineage>
        <taxon>Bacteria</taxon>
        <taxon>Pseudomonadati</taxon>
        <taxon>Thermodesulfobacteriota</taxon>
        <taxon>Desulfovibrionia</taxon>
        <taxon>Desulfovibrionales</taxon>
        <taxon>Desulfovibrionaceae</taxon>
        <taxon>Halodesulfovibrio</taxon>
    </lineage>
</organism>
<dbReference type="AlphaFoldDB" id="A0A1N6I8I5"/>
<evidence type="ECO:0000256" key="4">
    <source>
        <dbReference type="ARBA" id="ARBA00022692"/>
    </source>
</evidence>
<dbReference type="RefSeq" id="WP_074217291.1">
    <property type="nucleotide sequence ID" value="NZ_FSRG01000006.1"/>
</dbReference>
<evidence type="ECO:0000256" key="7">
    <source>
        <dbReference type="ARBA" id="ARBA00023136"/>
    </source>
</evidence>
<keyword evidence="4 8" id="KW-0812">Transmembrane</keyword>
<accession>A0A1N6I8I5</accession>
<name>A0A1N6I8I5_9BACT</name>
<dbReference type="PANTHER" id="PTHR34040:SF7">
    <property type="entry name" value="SURFACE PRESENTATION OF ANTIGENS PROTEIN SPAQ"/>
    <property type="match status" value="1"/>
</dbReference>
<sequence>MGSQSVIDFAAQALLLVLQISMPPIIVASIAGVVLSLIQAITQIQEQTLSFGIKLICVCATLFFGATTFGKAMYVFSFQVFDSFNLIIRQ</sequence>
<dbReference type="NCBIfam" id="TIGR01403">
    <property type="entry name" value="fliQ_rel_III"/>
    <property type="match status" value="1"/>
</dbReference>
<feature type="transmembrane region" description="Helical" evidence="8">
    <location>
        <begin position="53"/>
        <end position="76"/>
    </location>
</feature>
<evidence type="ECO:0000256" key="5">
    <source>
        <dbReference type="ARBA" id="ARBA00022989"/>
    </source>
</evidence>
<dbReference type="OrthoDB" id="9806440at2"/>
<keyword evidence="3" id="KW-1003">Cell membrane</keyword>
<evidence type="ECO:0000256" key="2">
    <source>
        <dbReference type="ARBA" id="ARBA00006156"/>
    </source>
</evidence>
<gene>
    <name evidence="9" type="ORF">SAMN02745161_2518</name>
</gene>
<protein>
    <submittedName>
        <fullName evidence="9">Type III secretion protein S</fullName>
    </submittedName>
</protein>
<proteinExistence type="inferred from homology"/>
<dbReference type="InterPro" id="IPR002191">
    <property type="entry name" value="Bac_export_3"/>
</dbReference>
<evidence type="ECO:0000313" key="10">
    <source>
        <dbReference type="Proteomes" id="UP000184694"/>
    </source>
</evidence>
<dbReference type="GO" id="GO:0005886">
    <property type="term" value="C:plasma membrane"/>
    <property type="evidence" value="ECO:0007669"/>
    <property type="project" value="UniProtKB-SubCell"/>
</dbReference>